<dbReference type="GO" id="GO:0005576">
    <property type="term" value="C:extracellular region"/>
    <property type="evidence" value="ECO:0007669"/>
    <property type="project" value="UniProtKB-SubCell"/>
</dbReference>
<dbReference type="Pfam" id="PF20147">
    <property type="entry name" value="Crinkler"/>
    <property type="match status" value="1"/>
</dbReference>
<keyword evidence="7" id="KW-1185">Reference proteome</keyword>
<comment type="caution">
    <text evidence="6">The sequence shown here is derived from an EMBL/GenBank/DDBJ whole genome shotgun (WGS) entry which is preliminary data.</text>
</comment>
<dbReference type="AlphaFoldDB" id="A0A9N9CZZ2"/>
<evidence type="ECO:0000256" key="2">
    <source>
        <dbReference type="ARBA" id="ARBA00004613"/>
    </source>
</evidence>
<keyword evidence="3" id="KW-0964">Secreted</keyword>
<proteinExistence type="predicted"/>
<evidence type="ECO:0000256" key="1">
    <source>
        <dbReference type="ARBA" id="ARBA00004340"/>
    </source>
</evidence>
<comment type="subcellular location">
    <subcellularLocation>
        <location evidence="1">Host cell</location>
    </subcellularLocation>
    <subcellularLocation>
        <location evidence="2">Secreted</location>
    </subcellularLocation>
</comment>
<dbReference type="GO" id="GO:0043657">
    <property type="term" value="C:host cell"/>
    <property type="evidence" value="ECO:0007669"/>
    <property type="project" value="UniProtKB-SubCell"/>
</dbReference>
<name>A0A9N9CZZ2_FUNMO</name>
<feature type="compositionally biased region" description="Acidic residues" evidence="4">
    <location>
        <begin position="256"/>
        <end position="269"/>
    </location>
</feature>
<reference evidence="6" key="1">
    <citation type="submission" date="2021-06" db="EMBL/GenBank/DDBJ databases">
        <authorList>
            <person name="Kallberg Y."/>
            <person name="Tangrot J."/>
            <person name="Rosling A."/>
        </authorList>
    </citation>
    <scope>NUCLEOTIDE SEQUENCE</scope>
    <source>
        <strain evidence="6">87-6 pot B 2015</strain>
    </source>
</reference>
<feature type="region of interest" description="Disordered" evidence="4">
    <location>
        <begin position="256"/>
        <end position="280"/>
    </location>
</feature>
<protein>
    <submittedName>
        <fullName evidence="6">15906_t:CDS:1</fullName>
    </submittedName>
</protein>
<evidence type="ECO:0000256" key="4">
    <source>
        <dbReference type="SAM" id="MobiDB-lite"/>
    </source>
</evidence>
<evidence type="ECO:0000256" key="3">
    <source>
        <dbReference type="ARBA" id="ARBA00022525"/>
    </source>
</evidence>
<feature type="domain" description="Crinkler effector protein N-terminal" evidence="5">
    <location>
        <begin position="4"/>
        <end position="112"/>
    </location>
</feature>
<gene>
    <name evidence="6" type="ORF">FMOSSE_LOCUS9842</name>
</gene>
<dbReference type="InterPro" id="IPR045379">
    <property type="entry name" value="Crinkler_N"/>
</dbReference>
<dbReference type="Proteomes" id="UP000789375">
    <property type="component" value="Unassembled WGS sequence"/>
</dbReference>
<evidence type="ECO:0000313" key="6">
    <source>
        <dbReference type="EMBL" id="CAG8618408.1"/>
    </source>
</evidence>
<sequence>MSTITLNCLVVGENPYENAFNIEINLTKAVSELKEAIKKKKAPDFDNFTADKLKLWKVDISLEEDGKLSVANTKINNINDELGAVRLTSLSKISTHFPSQPADKMNIHIIVQRPEKIGATKPTTVTTLGKAKRQLSETQYVRQHLARNALKAKNFYVYFNYSTLKEGAEVLHKTLEELSDDSELGDSVRRVLGRDEFFESDNVKLYFQRKKRKNKEKLSTETTLSMANERLSVANEIAHKNSLDLLRDIAEEESLLDEDYEESEVENEPPQEKSSSNIPVEVESCSNTQTKSLPCYLNGLPIHAEYSLMEEDWIIDGVTLSDNLKGNGIIRRGHFNFSDVECTSQISDEHWNKVLVPFLTQYKLKNALSVENDEKKLIEMFGEENKKKILEPGNLKLVASLCDAEEDTTKVLEMVKRIRLVLYLKEFADCQTLKSLEMKWATSIPSDILDKQLRDILWAAELIKWVIMQWQDGTFLKEMKEPWVKTQLTSRLLVPVIPVKPGETESDAEKIVANNKKSLVSPKIKAKTRVDGLDDAEEFENVWVELKGGFGTRHESENSNNREDLDVLFKGFSVMSAMQALTMPEEAKKRICELEFFGIRGIGNHFQFLGCLQTSKYLMCSYLLGEFYLPSFEGREGSGIQELLYAIRIVYSFKIRVEASKLAFHHIRSSARSKRIFDADSSPIKAKRVRA</sequence>
<evidence type="ECO:0000259" key="5">
    <source>
        <dbReference type="Pfam" id="PF20147"/>
    </source>
</evidence>
<dbReference type="EMBL" id="CAJVPP010003022">
    <property type="protein sequence ID" value="CAG8618408.1"/>
    <property type="molecule type" value="Genomic_DNA"/>
</dbReference>
<evidence type="ECO:0000313" key="7">
    <source>
        <dbReference type="Proteomes" id="UP000789375"/>
    </source>
</evidence>
<organism evidence="6 7">
    <name type="scientific">Funneliformis mosseae</name>
    <name type="common">Endomycorrhizal fungus</name>
    <name type="synonym">Glomus mosseae</name>
    <dbReference type="NCBI Taxonomy" id="27381"/>
    <lineage>
        <taxon>Eukaryota</taxon>
        <taxon>Fungi</taxon>
        <taxon>Fungi incertae sedis</taxon>
        <taxon>Mucoromycota</taxon>
        <taxon>Glomeromycotina</taxon>
        <taxon>Glomeromycetes</taxon>
        <taxon>Glomerales</taxon>
        <taxon>Glomeraceae</taxon>
        <taxon>Funneliformis</taxon>
    </lineage>
</organism>
<accession>A0A9N9CZZ2</accession>